<reference evidence="2" key="2">
    <citation type="submission" date="2015-01" db="EMBL/GenBank/DDBJ databases">
        <title>Evolutionary Origins and Diversification of the Mycorrhizal Mutualists.</title>
        <authorList>
            <consortium name="DOE Joint Genome Institute"/>
            <consortium name="Mycorrhizal Genomics Consortium"/>
            <person name="Kohler A."/>
            <person name="Kuo A."/>
            <person name="Nagy L.G."/>
            <person name="Floudas D."/>
            <person name="Copeland A."/>
            <person name="Barry K.W."/>
            <person name="Cichocki N."/>
            <person name="Veneault-Fourrey C."/>
            <person name="LaButti K."/>
            <person name="Lindquist E.A."/>
            <person name="Lipzen A."/>
            <person name="Lundell T."/>
            <person name="Morin E."/>
            <person name="Murat C."/>
            <person name="Riley R."/>
            <person name="Ohm R."/>
            <person name="Sun H."/>
            <person name="Tunlid A."/>
            <person name="Henrissat B."/>
            <person name="Grigoriev I.V."/>
            <person name="Hibbett D.S."/>
            <person name="Martin F."/>
        </authorList>
    </citation>
    <scope>NUCLEOTIDE SEQUENCE [LARGE SCALE GENOMIC DNA]</scope>
    <source>
        <strain evidence="2">ATCC 200175</strain>
    </source>
</reference>
<evidence type="ECO:0000313" key="2">
    <source>
        <dbReference type="Proteomes" id="UP000053647"/>
    </source>
</evidence>
<gene>
    <name evidence="1" type="ORF">PAXINDRAFT_164082</name>
</gene>
<proteinExistence type="predicted"/>
<name>A0A0C9TVB8_PAXIN</name>
<dbReference type="EMBL" id="KN819375">
    <property type="protein sequence ID" value="KIJ11662.1"/>
    <property type="molecule type" value="Genomic_DNA"/>
</dbReference>
<keyword evidence="2" id="KW-1185">Reference proteome</keyword>
<evidence type="ECO:0000313" key="1">
    <source>
        <dbReference type="EMBL" id="KIJ11662.1"/>
    </source>
</evidence>
<sequence>MVYTVPLIIFMDNVSGNISKQWNKHHVIYMSNTNLAHKMLEEEFYVWFVTSSPHAAPMELMHAMKESVLKAAAFGIVAWDCRDEEEVMLIPQGLFFGGDNPMQGEECSQAGLTCNYFCQTCNVGGQKEHKEPEAGYCSLFKSGNLHNPENTINTIKGQFSAVVLSGATEKVKTLVSTTGIHDTISQGILNTLIEMGKKLCKREAGTPAMPESEVRAVLEKELVDFLGGKTLEDAINLLLGMEGVNIHLDTLTEILHTILLGVVKYLWGQTVFLLNQAKFLSVFQSHLELIDRDGLNAPSLIPEKHFKSLAQVMPFVIHGLVSQSVIDGWTTIGELVVLLWHTKIDDTKAYMARLSRMIKDFLNVTAICAPSILISKPKFHFLVHLPLYI</sequence>
<dbReference type="OrthoDB" id="2506088at2759"/>
<dbReference type="PANTHER" id="PTHR31912">
    <property type="entry name" value="IP13529P"/>
    <property type="match status" value="1"/>
</dbReference>
<dbReference type="PANTHER" id="PTHR31912:SF34">
    <property type="entry name" value="NOTOCHORD-RELATED PROTEIN"/>
    <property type="match status" value="1"/>
</dbReference>
<organism evidence="1 2">
    <name type="scientific">Paxillus involutus ATCC 200175</name>
    <dbReference type="NCBI Taxonomy" id="664439"/>
    <lineage>
        <taxon>Eukaryota</taxon>
        <taxon>Fungi</taxon>
        <taxon>Dikarya</taxon>
        <taxon>Basidiomycota</taxon>
        <taxon>Agaricomycotina</taxon>
        <taxon>Agaricomycetes</taxon>
        <taxon>Agaricomycetidae</taxon>
        <taxon>Boletales</taxon>
        <taxon>Paxilineae</taxon>
        <taxon>Paxillaceae</taxon>
        <taxon>Paxillus</taxon>
    </lineage>
</organism>
<dbReference type="Proteomes" id="UP000053647">
    <property type="component" value="Unassembled WGS sequence"/>
</dbReference>
<accession>A0A0C9TVB8</accession>
<reference evidence="1 2" key="1">
    <citation type="submission" date="2014-06" db="EMBL/GenBank/DDBJ databases">
        <authorList>
            <consortium name="DOE Joint Genome Institute"/>
            <person name="Kuo A."/>
            <person name="Kohler A."/>
            <person name="Nagy L.G."/>
            <person name="Floudas D."/>
            <person name="Copeland A."/>
            <person name="Barry K.W."/>
            <person name="Cichocki N."/>
            <person name="Veneault-Fourrey C."/>
            <person name="LaButti K."/>
            <person name="Lindquist E.A."/>
            <person name="Lipzen A."/>
            <person name="Lundell T."/>
            <person name="Morin E."/>
            <person name="Murat C."/>
            <person name="Sun H."/>
            <person name="Tunlid A."/>
            <person name="Henrissat B."/>
            <person name="Grigoriev I.V."/>
            <person name="Hibbett D.S."/>
            <person name="Martin F."/>
            <person name="Nordberg H.P."/>
            <person name="Cantor M.N."/>
            <person name="Hua S.X."/>
        </authorList>
    </citation>
    <scope>NUCLEOTIDE SEQUENCE [LARGE SCALE GENOMIC DNA]</scope>
    <source>
        <strain evidence="1 2">ATCC 200175</strain>
    </source>
</reference>
<dbReference type="HOGENOM" id="CLU_004591_0_1_1"/>
<protein>
    <submittedName>
        <fullName evidence="1">Unplaced genomic scaffold PAXINscaffold_53, whole genome shotgun sequence</fullName>
    </submittedName>
</protein>
<dbReference type="AlphaFoldDB" id="A0A0C9TVB8"/>